<feature type="domain" description="Radical SAM core" evidence="7">
    <location>
        <begin position="13"/>
        <end position="212"/>
    </location>
</feature>
<evidence type="ECO:0000256" key="3">
    <source>
        <dbReference type="ARBA" id="ARBA00022691"/>
    </source>
</evidence>
<dbReference type="InterPro" id="IPR007197">
    <property type="entry name" value="rSAM"/>
</dbReference>
<evidence type="ECO:0000256" key="5">
    <source>
        <dbReference type="ARBA" id="ARBA00023004"/>
    </source>
</evidence>
<dbReference type="GO" id="GO:0051536">
    <property type="term" value="F:iron-sulfur cluster binding"/>
    <property type="evidence" value="ECO:0007669"/>
    <property type="project" value="UniProtKB-KW"/>
</dbReference>
<dbReference type="SUPFAM" id="SSF102114">
    <property type="entry name" value="Radical SAM enzymes"/>
    <property type="match status" value="1"/>
</dbReference>
<dbReference type="Gene3D" id="3.20.20.70">
    <property type="entry name" value="Aldolase class I"/>
    <property type="match status" value="1"/>
</dbReference>
<keyword evidence="6" id="KW-0411">Iron-sulfur</keyword>
<dbReference type="SFLD" id="SFLDG01067">
    <property type="entry name" value="SPASM/twitch_domain_containing"/>
    <property type="match status" value="1"/>
</dbReference>
<organism evidence="8">
    <name type="scientific">viral metagenome</name>
    <dbReference type="NCBI Taxonomy" id="1070528"/>
    <lineage>
        <taxon>unclassified sequences</taxon>
        <taxon>metagenomes</taxon>
        <taxon>organismal metagenomes</taxon>
    </lineage>
</organism>
<dbReference type="InterPro" id="IPR023885">
    <property type="entry name" value="4Fe4S-binding_SPASM_dom"/>
</dbReference>
<dbReference type="PROSITE" id="PS51918">
    <property type="entry name" value="RADICAL_SAM"/>
    <property type="match status" value="1"/>
</dbReference>
<dbReference type="SFLD" id="SFLDG01387">
    <property type="entry name" value="BtrN-like_SPASM_domain_contain"/>
    <property type="match status" value="1"/>
</dbReference>
<dbReference type="EMBL" id="MT141996">
    <property type="protein sequence ID" value="QJA73022.1"/>
    <property type="molecule type" value="Genomic_DNA"/>
</dbReference>
<dbReference type="PANTHER" id="PTHR11228:SF7">
    <property type="entry name" value="PQQA PEPTIDE CYCLASE"/>
    <property type="match status" value="1"/>
</dbReference>
<dbReference type="InterPro" id="IPR050377">
    <property type="entry name" value="Radical_SAM_PqqE_MftC-like"/>
</dbReference>
<reference evidence="8" key="1">
    <citation type="submission" date="2020-03" db="EMBL/GenBank/DDBJ databases">
        <title>The deep terrestrial virosphere.</title>
        <authorList>
            <person name="Holmfeldt K."/>
            <person name="Nilsson E."/>
            <person name="Simone D."/>
            <person name="Lopez-Fernandez M."/>
            <person name="Wu X."/>
            <person name="de Brujin I."/>
            <person name="Lundin D."/>
            <person name="Andersson A."/>
            <person name="Bertilsson S."/>
            <person name="Dopson M."/>
        </authorList>
    </citation>
    <scope>NUCLEOTIDE SEQUENCE</scope>
    <source>
        <strain evidence="9">MM171B01436</strain>
        <strain evidence="8">MM415A02525</strain>
    </source>
</reference>
<dbReference type="InterPro" id="IPR034391">
    <property type="entry name" value="AdoMet-like_SPASM_containing"/>
</dbReference>
<evidence type="ECO:0000256" key="2">
    <source>
        <dbReference type="ARBA" id="ARBA00022485"/>
    </source>
</evidence>
<dbReference type="EMBL" id="MT143762">
    <property type="protein sequence ID" value="QJB02148.1"/>
    <property type="molecule type" value="Genomic_DNA"/>
</dbReference>
<dbReference type="AlphaFoldDB" id="A0A6M3JVI7"/>
<evidence type="ECO:0000256" key="1">
    <source>
        <dbReference type="ARBA" id="ARBA00001966"/>
    </source>
</evidence>
<gene>
    <name evidence="9" type="ORF">MM171B01436_0004</name>
    <name evidence="8" type="ORF">MM415A02525_0004</name>
</gene>
<keyword evidence="2" id="KW-0004">4Fe-4S</keyword>
<keyword evidence="5" id="KW-0408">Iron</keyword>
<dbReference type="InterPro" id="IPR013785">
    <property type="entry name" value="Aldolase_TIM"/>
</dbReference>
<dbReference type="CDD" id="cd21109">
    <property type="entry name" value="SPASM"/>
    <property type="match status" value="1"/>
</dbReference>
<dbReference type="PANTHER" id="PTHR11228">
    <property type="entry name" value="RADICAL SAM DOMAIN PROTEIN"/>
    <property type="match status" value="1"/>
</dbReference>
<evidence type="ECO:0000256" key="6">
    <source>
        <dbReference type="ARBA" id="ARBA00023014"/>
    </source>
</evidence>
<protein>
    <submittedName>
        <fullName evidence="8">Putative iron-sulfur cluster-binding domain contining protein</fullName>
    </submittedName>
</protein>
<comment type="cofactor">
    <cofactor evidence="1">
        <name>[4Fe-4S] cluster</name>
        <dbReference type="ChEBI" id="CHEBI:49883"/>
    </cofactor>
</comment>
<dbReference type="CDD" id="cd01335">
    <property type="entry name" value="Radical_SAM"/>
    <property type="match status" value="1"/>
</dbReference>
<keyword evidence="3" id="KW-0949">S-adenosyl-L-methionine</keyword>
<dbReference type="GO" id="GO:0046872">
    <property type="term" value="F:metal ion binding"/>
    <property type="evidence" value="ECO:0007669"/>
    <property type="project" value="UniProtKB-KW"/>
</dbReference>
<accession>A0A6M3JVI7</accession>
<name>A0A6M3JVI7_9ZZZZ</name>
<dbReference type="Pfam" id="PF13186">
    <property type="entry name" value="SPASM"/>
    <property type="match status" value="1"/>
</dbReference>
<evidence type="ECO:0000256" key="4">
    <source>
        <dbReference type="ARBA" id="ARBA00022723"/>
    </source>
</evidence>
<dbReference type="SFLD" id="SFLDS00029">
    <property type="entry name" value="Radical_SAM"/>
    <property type="match status" value="1"/>
</dbReference>
<dbReference type="InterPro" id="IPR058240">
    <property type="entry name" value="rSAM_sf"/>
</dbReference>
<evidence type="ECO:0000313" key="9">
    <source>
        <dbReference type="EMBL" id="QJB02148.1"/>
    </source>
</evidence>
<proteinExistence type="predicted"/>
<dbReference type="GO" id="GO:0003824">
    <property type="term" value="F:catalytic activity"/>
    <property type="evidence" value="ECO:0007669"/>
    <property type="project" value="InterPro"/>
</dbReference>
<dbReference type="Pfam" id="PF04055">
    <property type="entry name" value="Radical_SAM"/>
    <property type="match status" value="1"/>
</dbReference>
<evidence type="ECO:0000259" key="7">
    <source>
        <dbReference type="PROSITE" id="PS51918"/>
    </source>
</evidence>
<keyword evidence="4" id="KW-0479">Metal-binding</keyword>
<sequence>MIERATLPTPFTPDLPEVYQLEISSICNLECTMCPRTKFKRSDTTSLISVDLVKKLIKEGSLKGSYFVELQMAGEPLIHPDLYTIVTLLRETGVKVGLSTNGILIDRQLKALVALDYLTISVDSITGYKELRVKGDIQKLVDNITTFLLLNQKTVVDLQIIELPGWEEQLFLLKQLFPECNVRTVKDCFMTIFQEVDQLPVSEQLCINPWISCSIQCNGNVVPCCFSFWDDIVYGNVNKKTLKEIWNGEKVKHLRKDHQTYDYEPICARCYMRSPAFLHTNIFNNSIRNISL</sequence>
<evidence type="ECO:0000313" key="8">
    <source>
        <dbReference type="EMBL" id="QJA73022.1"/>
    </source>
</evidence>